<dbReference type="SMART" id="SM00641">
    <property type="entry name" value="Glyco_25"/>
    <property type="match status" value="1"/>
</dbReference>
<keyword evidence="3" id="KW-0326">Glycosidase</keyword>
<proteinExistence type="inferred from homology"/>
<dbReference type="Proteomes" id="UP001304515">
    <property type="component" value="Chromosome"/>
</dbReference>
<dbReference type="GO" id="GO:0003796">
    <property type="term" value="F:lysozyme activity"/>
    <property type="evidence" value="ECO:0007669"/>
    <property type="project" value="InterPro"/>
</dbReference>
<dbReference type="InterPro" id="IPR017853">
    <property type="entry name" value="GH"/>
</dbReference>
<dbReference type="InterPro" id="IPR018077">
    <property type="entry name" value="Glyco_hydro_fam25_subgr"/>
</dbReference>
<comment type="similarity">
    <text evidence="1">Belongs to the glycosyl hydrolase 25 family.</text>
</comment>
<dbReference type="EMBL" id="CP134890">
    <property type="protein sequence ID" value="WNM21664.1"/>
    <property type="molecule type" value="Genomic_DNA"/>
</dbReference>
<dbReference type="AlphaFoldDB" id="A0AA96F0P9"/>
<dbReference type="KEGG" id="fcj:RN605_13400"/>
<dbReference type="Gene3D" id="3.20.20.80">
    <property type="entry name" value="Glycosidases"/>
    <property type="match status" value="1"/>
</dbReference>
<evidence type="ECO:0000313" key="4">
    <source>
        <dbReference type="EMBL" id="WNM20274.1"/>
    </source>
</evidence>
<keyword evidence="2 5" id="KW-0378">Hydrolase</keyword>
<keyword evidence="6" id="KW-1185">Reference proteome</keyword>
<evidence type="ECO:0000256" key="3">
    <source>
        <dbReference type="ARBA" id="ARBA00023295"/>
    </source>
</evidence>
<sequence>MAKAYTKKPSFRRKNAVRKKAKFPFVRAILALLLFLLSLFAYHYRDAISFYIHSKRDSGSTIDKVAQARIHQVLKKHDDKTFGFDVSEYQGEIDWEVIDSVEHKFPLHFVFIRATAGKNKVDSRFKTNWKATKKHHLIRGAYHYYRPNENSVEQADNFIKTVVLQKGDLPPILDIEQMPESQSIAKLKIGLKRWLDRVEAHYKIKPIIYSGERYYTDFLRDEFSEYSFWIANYNFFEENIKDDWLFWQFTEKAVVEGINENVDLNIFNGTPIMLKQFTKSK</sequence>
<dbReference type="GO" id="GO:0016998">
    <property type="term" value="P:cell wall macromolecule catabolic process"/>
    <property type="evidence" value="ECO:0007669"/>
    <property type="project" value="InterPro"/>
</dbReference>
<evidence type="ECO:0000313" key="5">
    <source>
        <dbReference type="EMBL" id="WNM21664.1"/>
    </source>
</evidence>
<reference evidence="5 6" key="1">
    <citation type="submission" date="2023-09" db="EMBL/GenBank/DDBJ databases">
        <title>Flavobacterium sp. a novel bacteria isolate from Pepper rhizosphere.</title>
        <authorList>
            <person name="Peng Y."/>
            <person name="Lee J."/>
        </authorList>
    </citation>
    <scope>NUCLEOTIDE SEQUENCE [LARGE SCALE GENOMIC DNA]</scope>
    <source>
        <strain evidence="4">PMR2A8</strain>
        <strain evidence="5 6">PMTSA4</strain>
    </source>
</reference>
<gene>
    <name evidence="5" type="ORF">RN605_13400</name>
    <name evidence="4" type="ORF">RN608_06230</name>
</gene>
<dbReference type="RefSeq" id="WP_313325571.1">
    <property type="nucleotide sequence ID" value="NZ_CP134878.1"/>
</dbReference>
<dbReference type="GO" id="GO:0016052">
    <property type="term" value="P:carbohydrate catabolic process"/>
    <property type="evidence" value="ECO:0007669"/>
    <property type="project" value="TreeGrafter"/>
</dbReference>
<dbReference type="EMBL" id="CP134878">
    <property type="protein sequence ID" value="WNM20274.1"/>
    <property type="molecule type" value="Genomic_DNA"/>
</dbReference>
<dbReference type="PANTHER" id="PTHR34135:SF2">
    <property type="entry name" value="LYSOZYME"/>
    <property type="match status" value="1"/>
</dbReference>
<name>A0AA96F0P9_9FLAO</name>
<evidence type="ECO:0000313" key="6">
    <source>
        <dbReference type="Proteomes" id="UP001304515"/>
    </source>
</evidence>
<dbReference type="Pfam" id="PF01183">
    <property type="entry name" value="Glyco_hydro_25"/>
    <property type="match status" value="1"/>
</dbReference>
<dbReference type="CDD" id="cd06524">
    <property type="entry name" value="GH25_YegX-like"/>
    <property type="match status" value="1"/>
</dbReference>
<dbReference type="PANTHER" id="PTHR34135">
    <property type="entry name" value="LYSOZYME"/>
    <property type="match status" value="1"/>
</dbReference>
<dbReference type="InterPro" id="IPR002053">
    <property type="entry name" value="Glyco_hydro_25"/>
</dbReference>
<dbReference type="GO" id="GO:0009253">
    <property type="term" value="P:peptidoglycan catabolic process"/>
    <property type="evidence" value="ECO:0007669"/>
    <property type="project" value="InterPro"/>
</dbReference>
<protein>
    <submittedName>
        <fullName evidence="5">Glycoside hydrolase family 25 protein</fullName>
    </submittedName>
</protein>
<accession>A0AA96EXG7</accession>
<dbReference type="PROSITE" id="PS51904">
    <property type="entry name" value="GLYCOSYL_HYDROL_F25_2"/>
    <property type="match status" value="1"/>
</dbReference>
<accession>A0AA96F0P9</accession>
<evidence type="ECO:0000256" key="2">
    <source>
        <dbReference type="ARBA" id="ARBA00022801"/>
    </source>
</evidence>
<organism evidence="5 6">
    <name type="scientific">Flavobacterium capsici</name>
    <dbReference type="NCBI Taxonomy" id="3075618"/>
    <lineage>
        <taxon>Bacteria</taxon>
        <taxon>Pseudomonadati</taxon>
        <taxon>Bacteroidota</taxon>
        <taxon>Flavobacteriia</taxon>
        <taxon>Flavobacteriales</taxon>
        <taxon>Flavobacteriaceae</taxon>
        <taxon>Flavobacterium</taxon>
    </lineage>
</organism>
<evidence type="ECO:0000256" key="1">
    <source>
        <dbReference type="ARBA" id="ARBA00010646"/>
    </source>
</evidence>
<dbReference type="SUPFAM" id="SSF51445">
    <property type="entry name" value="(Trans)glycosidases"/>
    <property type="match status" value="1"/>
</dbReference>